<dbReference type="RefSeq" id="WP_007016553.1">
    <property type="nucleotide sequence ID" value="NZ_AAQH01000017.1"/>
</dbReference>
<comment type="function">
    <text evidence="8">Also involved in hydrogenase metallocenter assembly, probably by participating in the nickel insertion step. This function in hydrogenase biosynthesis requires chaperone activity and the presence of the metal-binding domain, but not PPIase activity.</text>
</comment>
<dbReference type="InterPro" id="IPR046357">
    <property type="entry name" value="PPIase_dom_sf"/>
</dbReference>
<evidence type="ECO:0000259" key="11">
    <source>
        <dbReference type="PROSITE" id="PS50059"/>
    </source>
</evidence>
<comment type="catalytic activity">
    <reaction evidence="1 9 10">
        <text>[protein]-peptidylproline (omega=180) = [protein]-peptidylproline (omega=0)</text>
        <dbReference type="Rhea" id="RHEA:16237"/>
        <dbReference type="Rhea" id="RHEA-COMP:10747"/>
        <dbReference type="Rhea" id="RHEA-COMP:10748"/>
        <dbReference type="ChEBI" id="CHEBI:83833"/>
        <dbReference type="ChEBI" id="CHEBI:83834"/>
        <dbReference type="EC" id="5.2.1.8"/>
    </reaction>
</comment>
<dbReference type="PANTHER" id="PTHR47861:SF3">
    <property type="entry name" value="FKBP-TYPE PEPTIDYL-PROLYL CIS-TRANS ISOMERASE SLYD"/>
    <property type="match status" value="1"/>
</dbReference>
<evidence type="ECO:0000256" key="9">
    <source>
        <dbReference type="PROSITE-ProRule" id="PRU00277"/>
    </source>
</evidence>
<dbReference type="GO" id="GO:0042026">
    <property type="term" value="P:protein refolding"/>
    <property type="evidence" value="ECO:0007669"/>
    <property type="project" value="UniProtKB-ARBA"/>
</dbReference>
<dbReference type="Pfam" id="PF00254">
    <property type="entry name" value="FKBP_C"/>
    <property type="match status" value="1"/>
</dbReference>
<proteinExistence type="inferred from homology"/>
<evidence type="ECO:0000256" key="5">
    <source>
        <dbReference type="ARBA" id="ARBA00023110"/>
    </source>
</evidence>
<dbReference type="GO" id="GO:0005737">
    <property type="term" value="C:cytoplasm"/>
    <property type="evidence" value="ECO:0007669"/>
    <property type="project" value="UniProtKB-SubCell"/>
</dbReference>
<evidence type="ECO:0000256" key="4">
    <source>
        <dbReference type="ARBA" id="ARBA00022490"/>
    </source>
</evidence>
<dbReference type="STRING" id="207949.RED65_04715"/>
<evidence type="ECO:0000256" key="3">
    <source>
        <dbReference type="ARBA" id="ARBA00006577"/>
    </source>
</evidence>
<dbReference type="PROSITE" id="PS50059">
    <property type="entry name" value="FKBP_PPIASE"/>
    <property type="match status" value="1"/>
</dbReference>
<accession>Q1MZS7</accession>
<keyword evidence="5 9" id="KW-0697">Rotamase</keyword>
<evidence type="ECO:0000256" key="1">
    <source>
        <dbReference type="ARBA" id="ARBA00000971"/>
    </source>
</evidence>
<evidence type="ECO:0000256" key="7">
    <source>
        <dbReference type="ARBA" id="ARBA00023235"/>
    </source>
</evidence>
<keyword evidence="13" id="KW-1185">Reference proteome</keyword>
<comment type="similarity">
    <text evidence="3 10">Belongs to the FKBP-type PPIase family.</text>
</comment>
<feature type="domain" description="PPIase FKBP-type" evidence="11">
    <location>
        <begin position="6"/>
        <end position="81"/>
    </location>
</feature>
<evidence type="ECO:0000256" key="2">
    <source>
        <dbReference type="ARBA" id="ARBA00004496"/>
    </source>
</evidence>
<dbReference type="AlphaFoldDB" id="Q1MZS7"/>
<keyword evidence="4" id="KW-0963">Cytoplasm</keyword>
<dbReference type="SUPFAM" id="SSF54534">
    <property type="entry name" value="FKBP-like"/>
    <property type="match status" value="1"/>
</dbReference>
<dbReference type="InterPro" id="IPR001179">
    <property type="entry name" value="PPIase_FKBP_dom"/>
</dbReference>
<gene>
    <name evidence="12" type="ORF">RED65_04715</name>
</gene>
<dbReference type="Gene3D" id="3.10.50.40">
    <property type="match status" value="1"/>
</dbReference>
<evidence type="ECO:0000256" key="8">
    <source>
        <dbReference type="ARBA" id="ARBA00037071"/>
    </source>
</evidence>
<reference evidence="12 13" key="1">
    <citation type="submission" date="2006-03" db="EMBL/GenBank/DDBJ databases">
        <authorList>
            <person name="Pinhassi J."/>
            <person name="Pedros-Alio C."/>
            <person name="Ferriera S."/>
            <person name="Johnson J."/>
            <person name="Kravitz S."/>
            <person name="Halpern A."/>
            <person name="Remington K."/>
            <person name="Beeson K."/>
            <person name="Tran B."/>
            <person name="Rogers Y.-H."/>
            <person name="Friedman R."/>
            <person name="Venter J.C."/>
        </authorList>
    </citation>
    <scope>NUCLEOTIDE SEQUENCE [LARGE SCALE GENOMIC DNA]</scope>
    <source>
        <strain evidence="12 13">RED65</strain>
    </source>
</reference>
<name>Q1MZS7_9GAMM</name>
<evidence type="ECO:0000256" key="10">
    <source>
        <dbReference type="RuleBase" id="RU003915"/>
    </source>
</evidence>
<dbReference type="HOGENOM" id="CLU_098197_1_0_6"/>
<evidence type="ECO:0000256" key="6">
    <source>
        <dbReference type="ARBA" id="ARBA00023186"/>
    </source>
</evidence>
<protein>
    <recommendedName>
        <fullName evidence="10">Peptidyl-prolyl cis-trans isomerase</fullName>
        <ecNumber evidence="10">5.2.1.8</ecNumber>
    </recommendedName>
</protein>
<evidence type="ECO:0000313" key="12">
    <source>
        <dbReference type="EMBL" id="EAT11480.1"/>
    </source>
</evidence>
<dbReference type="Proteomes" id="UP000004263">
    <property type="component" value="Unassembled WGS sequence"/>
</dbReference>
<keyword evidence="6" id="KW-0143">Chaperone</keyword>
<comment type="subcellular location">
    <subcellularLocation>
        <location evidence="2">Cytoplasm</location>
    </subcellularLocation>
</comment>
<dbReference type="GO" id="GO:0003755">
    <property type="term" value="F:peptidyl-prolyl cis-trans isomerase activity"/>
    <property type="evidence" value="ECO:0007669"/>
    <property type="project" value="UniProtKB-UniRule"/>
</dbReference>
<dbReference type="OrthoDB" id="9808891at2"/>
<organism evidence="12 13">
    <name type="scientific">Bermanella marisrubri</name>
    <dbReference type="NCBI Taxonomy" id="207949"/>
    <lineage>
        <taxon>Bacteria</taxon>
        <taxon>Pseudomonadati</taxon>
        <taxon>Pseudomonadota</taxon>
        <taxon>Gammaproteobacteria</taxon>
        <taxon>Oceanospirillales</taxon>
        <taxon>Oceanospirillaceae</taxon>
        <taxon>Bermanella</taxon>
    </lineage>
</organism>
<sequence length="161" mass="17286">MTIEKDKVVTIEFTVKNADTNEVIESSVGAEPLLYLHGHNNLVPGLENALTGKAVGDNYSVQVAPEEGYGVHDDSLIQEVPREMFQGVENIQVGMEFTADGPQGPVVVEVKSVDDKVVTVDANHPLASVTLAFEGEVKDVRDATAEELEHGHVHGPGGHEH</sequence>
<keyword evidence="7 9" id="KW-0413">Isomerase</keyword>
<evidence type="ECO:0000313" key="13">
    <source>
        <dbReference type="Proteomes" id="UP000004263"/>
    </source>
</evidence>
<dbReference type="EC" id="5.2.1.8" evidence="10"/>
<dbReference type="EMBL" id="AAQH01000017">
    <property type="protein sequence ID" value="EAT11480.1"/>
    <property type="molecule type" value="Genomic_DNA"/>
</dbReference>
<comment type="caution">
    <text evidence="12">The sequence shown here is derived from an EMBL/GenBank/DDBJ whole genome shotgun (WGS) entry which is preliminary data.</text>
</comment>
<dbReference type="PANTHER" id="PTHR47861">
    <property type="entry name" value="FKBP-TYPE PEPTIDYL-PROLYL CIS-TRANS ISOMERASE SLYD"/>
    <property type="match status" value="1"/>
</dbReference>